<accession>A0A0P4R664</accession>
<keyword evidence="1" id="KW-0808">Transferase</keyword>
<dbReference type="EMBL" id="BBNO01000004">
    <property type="protein sequence ID" value="GAO08380.1"/>
    <property type="molecule type" value="Genomic_DNA"/>
</dbReference>
<organism evidence="1 2">
    <name type="scientific">Streptomyces lydicamycinicus</name>
    <dbReference type="NCBI Taxonomy" id="1546107"/>
    <lineage>
        <taxon>Bacteria</taxon>
        <taxon>Bacillati</taxon>
        <taxon>Actinomycetota</taxon>
        <taxon>Actinomycetes</taxon>
        <taxon>Kitasatosporales</taxon>
        <taxon>Streptomycetaceae</taxon>
        <taxon>Streptomyces</taxon>
    </lineage>
</organism>
<gene>
    <name evidence="1" type="ORF">TPA0598_04_00160</name>
</gene>
<reference evidence="1 2" key="2">
    <citation type="journal article" date="2015" name="Stand. Genomic Sci.">
        <title>Draft genome sequence of marine-derived Streptomyces sp. TP-A0598, a producer of anti-MRSA antibiotic lydicamycins.</title>
        <authorList>
            <person name="Komaki H."/>
            <person name="Ichikawa N."/>
            <person name="Hosoyama A."/>
            <person name="Fujita N."/>
            <person name="Igarashi Y."/>
        </authorList>
    </citation>
    <scope>NUCLEOTIDE SEQUENCE [LARGE SCALE GENOMIC DNA]</scope>
    <source>
        <strain evidence="1 2">NBRC 110027</strain>
    </source>
</reference>
<evidence type="ECO:0000313" key="2">
    <source>
        <dbReference type="Proteomes" id="UP000048965"/>
    </source>
</evidence>
<reference evidence="2" key="1">
    <citation type="submission" date="2014-09" db="EMBL/GenBank/DDBJ databases">
        <title>Whole genome shotgun sequence of Streptomyces sp. NBRC 110027.</title>
        <authorList>
            <person name="Komaki H."/>
            <person name="Ichikawa N."/>
            <person name="Katano-Makiyama Y."/>
            <person name="Hosoyama A."/>
            <person name="Hashimoto M."/>
            <person name="Uohara A."/>
            <person name="Kitahashi Y."/>
            <person name="Ohji S."/>
            <person name="Kimura A."/>
            <person name="Yamazoe A."/>
            <person name="Igarashi Y."/>
            <person name="Fujita N."/>
        </authorList>
    </citation>
    <scope>NUCLEOTIDE SEQUENCE [LARGE SCALE GENOMIC DNA]</scope>
    <source>
        <strain evidence="2">NBRC 110027</strain>
    </source>
</reference>
<sequence length="82" mass="9189">MQRPDLKIEKLPVPRHPLARAPFERGDRWVVGLQRMHGHGIHPADGPAGQTAGEELGERLNFRQFRHNVSLPGGRARRVAEG</sequence>
<dbReference type="GO" id="GO:0016740">
    <property type="term" value="F:transferase activity"/>
    <property type="evidence" value="ECO:0007669"/>
    <property type="project" value="UniProtKB-KW"/>
</dbReference>
<comment type="caution">
    <text evidence="1">The sequence shown here is derived from an EMBL/GenBank/DDBJ whole genome shotgun (WGS) entry which is preliminary data.</text>
</comment>
<evidence type="ECO:0000313" key="1">
    <source>
        <dbReference type="EMBL" id="GAO08380.1"/>
    </source>
</evidence>
<keyword evidence="2" id="KW-1185">Reference proteome</keyword>
<name>A0A0P4R664_9ACTN</name>
<protein>
    <submittedName>
        <fullName evidence="1">Phosphotransferase</fullName>
    </submittedName>
</protein>
<proteinExistence type="predicted"/>
<dbReference type="Proteomes" id="UP000048965">
    <property type="component" value="Unassembled WGS sequence"/>
</dbReference>
<dbReference type="AlphaFoldDB" id="A0A0P4R664"/>